<organism evidence="2 3">
    <name type="scientific">Corynebacterium crudilactis</name>
    <dbReference type="NCBI Taxonomy" id="1652495"/>
    <lineage>
        <taxon>Bacteria</taxon>
        <taxon>Bacillati</taxon>
        <taxon>Actinomycetota</taxon>
        <taxon>Actinomycetes</taxon>
        <taxon>Mycobacteriales</taxon>
        <taxon>Corynebacteriaceae</taxon>
        <taxon>Corynebacterium</taxon>
    </lineage>
</organism>
<evidence type="ECO:0000313" key="2">
    <source>
        <dbReference type="EMBL" id="ANE03940.1"/>
    </source>
</evidence>
<evidence type="ECO:0000256" key="1">
    <source>
        <dbReference type="SAM" id="MobiDB-lite"/>
    </source>
</evidence>
<dbReference type="InterPro" id="IPR011990">
    <property type="entry name" value="TPR-like_helical_dom_sf"/>
</dbReference>
<dbReference type="OrthoDB" id="3215237at2"/>
<dbReference type="STRING" id="1652495.ccrud_06760"/>
<dbReference type="RefSeq" id="WP_066565489.1">
    <property type="nucleotide sequence ID" value="NZ_CP015622.1"/>
</dbReference>
<dbReference type="Proteomes" id="UP000076929">
    <property type="component" value="Chromosome"/>
</dbReference>
<dbReference type="KEGG" id="ccjz:ccrud_06760"/>
<evidence type="ECO:0000313" key="3">
    <source>
        <dbReference type="Proteomes" id="UP000076929"/>
    </source>
</evidence>
<evidence type="ECO:0008006" key="4">
    <source>
        <dbReference type="Google" id="ProtNLM"/>
    </source>
</evidence>
<keyword evidence="3" id="KW-1185">Reference proteome</keyword>
<feature type="compositionally biased region" description="Basic and acidic residues" evidence="1">
    <location>
        <begin position="1"/>
        <end position="15"/>
    </location>
</feature>
<feature type="compositionally biased region" description="Basic and acidic residues" evidence="1">
    <location>
        <begin position="28"/>
        <end position="69"/>
    </location>
</feature>
<proteinExistence type="predicted"/>
<feature type="compositionally biased region" description="Basic and acidic residues" evidence="1">
    <location>
        <begin position="76"/>
        <end position="149"/>
    </location>
</feature>
<name>A0A172QTE9_9CORY</name>
<dbReference type="SUPFAM" id="SSF48452">
    <property type="entry name" value="TPR-like"/>
    <property type="match status" value="1"/>
</dbReference>
<dbReference type="AlphaFoldDB" id="A0A172QTE9"/>
<reference evidence="2 3" key="1">
    <citation type="submission" date="2016-05" db="EMBL/GenBank/DDBJ databases">
        <title>Complete genome sequence of Corynebacterium crudilactis, a new Corynebacterium species isolated from raw cow's milk.</title>
        <authorList>
            <person name="Christian R."/>
            <person name="Zimmermann J."/>
            <person name="Lipski A."/>
            <person name="Kalinowski J."/>
        </authorList>
    </citation>
    <scope>NUCLEOTIDE SEQUENCE [LARGE SCALE GENOMIC DNA]</scope>
    <source>
        <strain evidence="2 3">JZ16</strain>
    </source>
</reference>
<sequence>MAENFDRTRDNDRSGNRAPQGGRGNYRQNRDSESRDRGGFRGDRRDNRSGEYRQRDDRRDDRNNSERRGGYQSEQRNSDDRGGYRGDRRDDRRDDRRGGDRPYGHNDRDGQSRDSRDSRGGYRGNDRNDRREDNRGGERRYEKRDDNRRGGGQGRPGSRDGGDRQHANRGGRDQQRDALHPQRAGFREERLNTRLNEPDLPGDIDVKDLDPLVLQDLRVLSKDNADGVAKHMIMAATWLADDPQLALRHARAAKDRAGRVSVVRETNGIVAYHAGEWKEALSELRAARRMSGGPGLIAVMADCERGLGRPEKAIELARNEDLSSLDQENLIELAIVVAGARHDLGQHDSAVVELQKVNPSLKSTGLTHCRLSYAYADALVLAGRSDESREWFQHAADLDEDGFLDAAERIAQLDKGNN</sequence>
<protein>
    <recommendedName>
        <fullName evidence="4">Tetratricopeptide repeat protein</fullName>
    </recommendedName>
</protein>
<accession>A0A172QTE9</accession>
<feature type="compositionally biased region" description="Basic and acidic residues" evidence="1">
    <location>
        <begin position="157"/>
        <end position="192"/>
    </location>
</feature>
<feature type="region of interest" description="Disordered" evidence="1">
    <location>
        <begin position="1"/>
        <end position="199"/>
    </location>
</feature>
<dbReference type="EMBL" id="CP015622">
    <property type="protein sequence ID" value="ANE03940.1"/>
    <property type="molecule type" value="Genomic_DNA"/>
</dbReference>
<gene>
    <name evidence="2" type="ORF">ccrud_06760</name>
</gene>
<dbReference type="Gene3D" id="1.25.40.10">
    <property type="entry name" value="Tetratricopeptide repeat domain"/>
    <property type="match status" value="1"/>
</dbReference>